<protein>
    <recommendedName>
        <fullName evidence="4">Putative glutamate--cysteine ligase 2</fullName>
        <ecNumber evidence="4">6.3.2.2</ecNumber>
    </recommendedName>
    <alternativeName>
        <fullName evidence="4">Gamma-glutamylcysteine synthetase 2</fullName>
        <shortName evidence="4">GCS 2</shortName>
        <shortName evidence="4">Gamma-GCS 2</shortName>
    </alternativeName>
</protein>
<dbReference type="OrthoDB" id="9769628at2"/>
<dbReference type="Pfam" id="PF04107">
    <property type="entry name" value="GCS2"/>
    <property type="match status" value="1"/>
</dbReference>
<accession>A0A1G6XIH5</accession>
<comment type="catalytic activity">
    <reaction evidence="4">
        <text>L-cysteine + L-glutamate + ATP = gamma-L-glutamyl-L-cysteine + ADP + phosphate + H(+)</text>
        <dbReference type="Rhea" id="RHEA:13285"/>
        <dbReference type="ChEBI" id="CHEBI:15378"/>
        <dbReference type="ChEBI" id="CHEBI:29985"/>
        <dbReference type="ChEBI" id="CHEBI:30616"/>
        <dbReference type="ChEBI" id="CHEBI:35235"/>
        <dbReference type="ChEBI" id="CHEBI:43474"/>
        <dbReference type="ChEBI" id="CHEBI:58173"/>
        <dbReference type="ChEBI" id="CHEBI:456216"/>
        <dbReference type="EC" id="6.3.2.2"/>
    </reaction>
</comment>
<dbReference type="InterPro" id="IPR050141">
    <property type="entry name" value="GCL_type2/YbdK_subfam"/>
</dbReference>
<keyword evidence="3 4" id="KW-0067">ATP-binding</keyword>
<evidence type="ECO:0000256" key="1">
    <source>
        <dbReference type="ARBA" id="ARBA00022598"/>
    </source>
</evidence>
<dbReference type="EC" id="6.3.2.2" evidence="4"/>
<evidence type="ECO:0000256" key="2">
    <source>
        <dbReference type="ARBA" id="ARBA00022741"/>
    </source>
</evidence>
<dbReference type="InterPro" id="IPR011793">
    <property type="entry name" value="YbdK"/>
</dbReference>
<dbReference type="Gene3D" id="3.30.590.20">
    <property type="match status" value="1"/>
</dbReference>
<dbReference type="GO" id="GO:0004357">
    <property type="term" value="F:glutamate-cysteine ligase activity"/>
    <property type="evidence" value="ECO:0007669"/>
    <property type="project" value="UniProtKB-EC"/>
</dbReference>
<dbReference type="EMBL" id="FMZV01000010">
    <property type="protein sequence ID" value="SDD78009.1"/>
    <property type="molecule type" value="Genomic_DNA"/>
</dbReference>
<dbReference type="RefSeq" id="WP_093033117.1">
    <property type="nucleotide sequence ID" value="NZ_FMZV01000010.1"/>
</dbReference>
<evidence type="ECO:0000256" key="3">
    <source>
        <dbReference type="ARBA" id="ARBA00022840"/>
    </source>
</evidence>
<dbReference type="GO" id="GO:0042398">
    <property type="term" value="P:modified amino acid biosynthetic process"/>
    <property type="evidence" value="ECO:0007669"/>
    <property type="project" value="InterPro"/>
</dbReference>
<reference evidence="6" key="1">
    <citation type="submission" date="2016-10" db="EMBL/GenBank/DDBJ databases">
        <authorList>
            <person name="Varghese N."/>
            <person name="Submissions S."/>
        </authorList>
    </citation>
    <scope>NUCLEOTIDE SEQUENCE [LARGE SCALE GENOMIC DNA]</scope>
    <source>
        <strain evidence="6">CGMCC 1.9108</strain>
    </source>
</reference>
<dbReference type="NCBIfam" id="TIGR02050">
    <property type="entry name" value="gshA_cyan_rel"/>
    <property type="match status" value="1"/>
</dbReference>
<evidence type="ECO:0000313" key="5">
    <source>
        <dbReference type="EMBL" id="SDD78009.1"/>
    </source>
</evidence>
<comment type="function">
    <text evidence="4">ATP-dependent carboxylate-amine ligase which exhibits weak glutamate--cysteine ligase activity.</text>
</comment>
<evidence type="ECO:0000313" key="6">
    <source>
        <dbReference type="Proteomes" id="UP000199628"/>
    </source>
</evidence>
<gene>
    <name evidence="5" type="ORF">SAMN04488239_11092</name>
</gene>
<dbReference type="AlphaFoldDB" id="A0A1G6XIH5"/>
<name>A0A1G6XIH5_9RHOB</name>
<dbReference type="PANTHER" id="PTHR36510:SF1">
    <property type="entry name" value="GLUTAMATE--CYSTEINE LIGASE 2-RELATED"/>
    <property type="match status" value="1"/>
</dbReference>
<dbReference type="InterPro" id="IPR014746">
    <property type="entry name" value="Gln_synth/guanido_kin_cat_dom"/>
</dbReference>
<keyword evidence="1 4" id="KW-0436">Ligase</keyword>
<keyword evidence="2 4" id="KW-0547">Nucleotide-binding</keyword>
<evidence type="ECO:0000256" key="4">
    <source>
        <dbReference type="HAMAP-Rule" id="MF_01609"/>
    </source>
</evidence>
<proteinExistence type="inferred from homology"/>
<organism evidence="5 6">
    <name type="scientific">Ruegeria marina</name>
    <dbReference type="NCBI Taxonomy" id="639004"/>
    <lineage>
        <taxon>Bacteria</taxon>
        <taxon>Pseudomonadati</taxon>
        <taxon>Pseudomonadota</taxon>
        <taxon>Alphaproteobacteria</taxon>
        <taxon>Rhodobacterales</taxon>
        <taxon>Roseobacteraceae</taxon>
        <taxon>Ruegeria</taxon>
    </lineage>
</organism>
<dbReference type="STRING" id="639004.SAMN04488239_11092"/>
<keyword evidence="6" id="KW-1185">Reference proteome</keyword>
<dbReference type="PANTHER" id="PTHR36510">
    <property type="entry name" value="GLUTAMATE--CYSTEINE LIGASE 2-RELATED"/>
    <property type="match status" value="1"/>
</dbReference>
<dbReference type="SUPFAM" id="SSF55931">
    <property type="entry name" value="Glutamine synthetase/guanido kinase"/>
    <property type="match status" value="1"/>
</dbReference>
<dbReference type="NCBIfam" id="NF010039">
    <property type="entry name" value="PRK13515.1"/>
    <property type="match status" value="1"/>
</dbReference>
<dbReference type="InterPro" id="IPR006336">
    <property type="entry name" value="GCS2"/>
</dbReference>
<sequence>MQTEFTLGIEEEYLLVDRDSLQLAEAPTALMEACQADFEGQVSPEFLQCQIEVGTRPHSTIAGAREDLKRLRACVSKRAAEHNLVPIAVSCHPFANWKDQQHTRKERYDALQHALGGVARRMLICGMHVHIGIEDPSLRADLMPQLSYFLPHQLALSASSPFWNGEDTGLSSYRLTIFDNLPRTGLPPIFASWAEYERTTGILVELGVIEDTTKIWWDLRPSHRFPTLETRIMDVQPRLEHALSLAAMNQALVRMLCRLKARNLRWRHYDRFLIGENRWRAQRYGVGEGLIDFGDRSIKPMSELMGELMGLLSEDAEALGTLPEIARLRQIAEHGNSATRQRRVHAEALARGEDAGQAVVRHLIEEFHADL</sequence>
<comment type="similarity">
    <text evidence="4">Belongs to the glutamate--cysteine ligase type 2 family. YbdK subfamily.</text>
</comment>
<dbReference type="HAMAP" id="MF_01609">
    <property type="entry name" value="Glu_cys_ligase_2"/>
    <property type="match status" value="1"/>
</dbReference>
<dbReference type="Proteomes" id="UP000199628">
    <property type="component" value="Unassembled WGS sequence"/>
</dbReference>
<dbReference type="GO" id="GO:0005524">
    <property type="term" value="F:ATP binding"/>
    <property type="evidence" value="ECO:0007669"/>
    <property type="project" value="UniProtKB-KW"/>
</dbReference>